<dbReference type="AlphaFoldDB" id="A0A2R2MSK7"/>
<accession>A0A2R2MSK7</accession>
<dbReference type="Proteomes" id="UP000085678">
    <property type="component" value="Unplaced"/>
</dbReference>
<dbReference type="InterPro" id="IPR038219">
    <property type="entry name" value="Sep15/SelM_sf"/>
</dbReference>
<proteinExistence type="inferred from homology"/>
<dbReference type="SUPFAM" id="SSF52833">
    <property type="entry name" value="Thioredoxin-like"/>
    <property type="match status" value="1"/>
</dbReference>
<dbReference type="OrthoDB" id="25165at2759"/>
<keyword evidence="3" id="KW-1185">Reference proteome</keyword>
<dbReference type="STRING" id="7574.A0A2R2MSK7"/>
<protein>
    <submittedName>
        <fullName evidence="4">Selenoprotein M-like</fullName>
    </submittedName>
</protein>
<evidence type="ECO:0000313" key="3">
    <source>
        <dbReference type="Proteomes" id="UP000085678"/>
    </source>
</evidence>
<dbReference type="Pfam" id="PF08806">
    <property type="entry name" value="Sep15_SelM"/>
    <property type="match status" value="1"/>
</dbReference>
<feature type="non-terminal residue" evidence="4">
    <location>
        <position position="1"/>
    </location>
</feature>
<comment type="similarity">
    <text evidence="1">Belongs to the selenoprotein M/F family.</text>
</comment>
<organism evidence="3 4">
    <name type="scientific">Lingula anatina</name>
    <name type="common">Brachiopod</name>
    <name type="synonym">Lingula unguis</name>
    <dbReference type="NCBI Taxonomy" id="7574"/>
    <lineage>
        <taxon>Eukaryota</taxon>
        <taxon>Metazoa</taxon>
        <taxon>Spiralia</taxon>
        <taxon>Lophotrochozoa</taxon>
        <taxon>Brachiopoda</taxon>
        <taxon>Linguliformea</taxon>
        <taxon>Lingulata</taxon>
        <taxon>Lingulida</taxon>
        <taxon>Linguloidea</taxon>
        <taxon>Lingulidae</taxon>
        <taxon>Lingula</taxon>
    </lineage>
</organism>
<dbReference type="InParanoid" id="A0A2R2MSK7"/>
<evidence type="ECO:0000313" key="4">
    <source>
        <dbReference type="RefSeq" id="XP_023933229.1"/>
    </source>
</evidence>
<evidence type="ECO:0000256" key="1">
    <source>
        <dbReference type="ARBA" id="ARBA00005742"/>
    </source>
</evidence>
<dbReference type="KEGG" id="lak:106164509"/>
<name>A0A2R2MSK7_LINAN</name>
<evidence type="ECO:0000259" key="2">
    <source>
        <dbReference type="Pfam" id="PF08806"/>
    </source>
</evidence>
<dbReference type="InterPro" id="IPR036249">
    <property type="entry name" value="Thioredoxin-like_sf"/>
</dbReference>
<dbReference type="Gene3D" id="3.40.30.50">
    <property type="entry name" value="Sep15/SelM thioredoxin-like domain, active-site redox motif"/>
    <property type="match status" value="1"/>
</dbReference>
<dbReference type="RefSeq" id="XP_023933229.1">
    <property type="nucleotide sequence ID" value="XM_024077461.1"/>
</dbReference>
<sequence>LTTCSHNVEFKKVGGAPPDLLLLNKAGEVIKRIDLSKYNREECNQLLIDLGFYKKSDKDEDVPEEFLEGPYKLPKEEL</sequence>
<dbReference type="InterPro" id="IPR014912">
    <property type="entry name" value="Sep15_SelM_dom"/>
</dbReference>
<feature type="domain" description="Selenoprotein F/M" evidence="2">
    <location>
        <begin position="6"/>
        <end position="52"/>
    </location>
</feature>
<gene>
    <name evidence="4" type="primary">LOC106164509</name>
</gene>
<reference evidence="4" key="1">
    <citation type="submission" date="2025-08" db="UniProtKB">
        <authorList>
            <consortium name="RefSeq"/>
        </authorList>
    </citation>
    <scope>IDENTIFICATION</scope>
    <source>
        <tissue evidence="4">Gonads</tissue>
    </source>
</reference>
<dbReference type="GeneID" id="106164509"/>